<comment type="caution">
    <text evidence="1">The sequence shown here is derived from an EMBL/GenBank/DDBJ whole genome shotgun (WGS) entry which is preliminary data.</text>
</comment>
<dbReference type="Proteomes" id="UP000519439">
    <property type="component" value="Unassembled WGS sequence"/>
</dbReference>
<keyword evidence="2" id="KW-1185">Reference proteome</keyword>
<sequence length="64" mass="7406">MSRVLLALHPLICVVAFLLGWHFGQPIREFFFHPPPPAPWSMPFCDIGGPYEYFFVPCNREEAI</sequence>
<evidence type="ECO:0000313" key="1">
    <source>
        <dbReference type="EMBL" id="MBB4039129.1"/>
    </source>
</evidence>
<proteinExistence type="predicted"/>
<gene>
    <name evidence="1" type="ORF">GGR34_000764</name>
</gene>
<accession>A0A7W6ICZ7</accession>
<dbReference type="EMBL" id="JACIDC010000002">
    <property type="protein sequence ID" value="MBB4039129.1"/>
    <property type="molecule type" value="Genomic_DNA"/>
</dbReference>
<reference evidence="1 2" key="1">
    <citation type="submission" date="2020-08" db="EMBL/GenBank/DDBJ databases">
        <title>Genomic Encyclopedia of Type Strains, Phase IV (KMG-IV): sequencing the most valuable type-strain genomes for metagenomic binning, comparative biology and taxonomic classification.</title>
        <authorList>
            <person name="Goeker M."/>
        </authorList>
    </citation>
    <scope>NUCLEOTIDE SEQUENCE [LARGE SCALE GENOMIC DNA]</scope>
    <source>
        <strain evidence="1 2">DSM 15743</strain>
    </source>
</reference>
<dbReference type="AlphaFoldDB" id="A0A7W6ICZ7"/>
<organism evidence="1 2">
    <name type="scientific">Microvirga flocculans</name>
    <dbReference type="NCBI Taxonomy" id="217168"/>
    <lineage>
        <taxon>Bacteria</taxon>
        <taxon>Pseudomonadati</taxon>
        <taxon>Pseudomonadota</taxon>
        <taxon>Alphaproteobacteria</taxon>
        <taxon>Hyphomicrobiales</taxon>
        <taxon>Methylobacteriaceae</taxon>
        <taxon>Microvirga</taxon>
    </lineage>
</organism>
<name>A0A7W6ICZ7_9HYPH</name>
<evidence type="ECO:0000313" key="2">
    <source>
        <dbReference type="Proteomes" id="UP000519439"/>
    </source>
</evidence>
<protein>
    <submittedName>
        <fullName evidence="1">Uncharacterized protein</fullName>
    </submittedName>
</protein>